<dbReference type="EMBL" id="AAOH01000001">
    <property type="protein sequence ID" value="EAR30591.1"/>
    <property type="molecule type" value="Genomic_DNA"/>
</dbReference>
<evidence type="ECO:0000313" key="1">
    <source>
        <dbReference type="EMBL" id="EAR30591.1"/>
    </source>
</evidence>
<protein>
    <submittedName>
        <fullName evidence="1">Rhs family protein</fullName>
    </submittedName>
</protein>
<dbReference type="Gene3D" id="2.180.10.10">
    <property type="entry name" value="RHS repeat-associated core"/>
    <property type="match status" value="1"/>
</dbReference>
<dbReference type="PANTHER" id="PTHR32305">
    <property type="match status" value="1"/>
</dbReference>
<dbReference type="AlphaFoldDB" id="A4C4V9"/>
<comment type="caution">
    <text evidence="1">The sequence shown here is derived from an EMBL/GenBank/DDBJ whole genome shotgun (WGS) entry which is preliminary data.</text>
</comment>
<dbReference type="PANTHER" id="PTHR32305:SF17">
    <property type="entry name" value="TRNA NUCLEASE WAPA"/>
    <property type="match status" value="1"/>
</dbReference>
<dbReference type="RefSeq" id="WP_009836889.1">
    <property type="nucleotide sequence ID" value="NZ_AAOH01000001.1"/>
</dbReference>
<dbReference type="eggNOG" id="COG3209">
    <property type="taxonomic scope" value="Bacteria"/>
</dbReference>
<dbReference type="InterPro" id="IPR050708">
    <property type="entry name" value="T6SS_VgrG/RHS"/>
</dbReference>
<reference evidence="1 2" key="1">
    <citation type="submission" date="2006-02" db="EMBL/GenBank/DDBJ databases">
        <authorList>
            <person name="Moran M.A."/>
            <person name="Kjelleberg S."/>
            <person name="Egan S."/>
            <person name="Saunders N."/>
            <person name="Thomas T."/>
            <person name="Ferriera S."/>
            <person name="Johnson J."/>
            <person name="Kravitz S."/>
            <person name="Halpern A."/>
            <person name="Remington K."/>
            <person name="Beeson K."/>
            <person name="Tran B."/>
            <person name="Rogers Y.-H."/>
            <person name="Friedman R."/>
            <person name="Venter J.C."/>
        </authorList>
    </citation>
    <scope>NUCLEOTIDE SEQUENCE [LARGE SCALE GENOMIC DNA]</scope>
    <source>
        <strain evidence="1 2">D2</strain>
    </source>
</reference>
<dbReference type="Proteomes" id="UP000006201">
    <property type="component" value="Unassembled WGS sequence"/>
</dbReference>
<organism evidence="1 2">
    <name type="scientific">Pseudoalteromonas tunicata D2</name>
    <dbReference type="NCBI Taxonomy" id="87626"/>
    <lineage>
        <taxon>Bacteria</taxon>
        <taxon>Pseudomonadati</taxon>
        <taxon>Pseudomonadota</taxon>
        <taxon>Gammaproteobacteria</taxon>
        <taxon>Alteromonadales</taxon>
        <taxon>Pseudoalteromonadaceae</taxon>
        <taxon>Pseudoalteromonas</taxon>
    </lineage>
</organism>
<sequence>MSFFFLYKEDCSEVAGKVTIDKTTYLGNYEKNEHITDDKTVIEHKYYIGDIIVTQRSDNTTDTFYLHKDHQGSVIATTTTNQQDQAEVVSQAMYDPFGKRTSVYLAAKFDVFTYSQPTDRGYTGHKMLSALDIIHMNGRIYDPTLGRFLQADPFIQAPGNSQSYNRYSYVLNNPLSYTDPSGYFLKKLWQTTTGTVLRAIAKVPILNSIITVGLNFIPGCQGWCSAVYTAASTYAVTGNLTGALKAGAISYLSAQALQGVGGSEYWGDAGSIQNVAANAMIGGISTELQGGKFGHGFFSAGINAAFKPSINNIGGENSANSAVARGDTAALNLYKVHRAIAAGAIGGTASVVSGGKFANGAVTGAFTQMFNNETNNHRKATHKYIEILIDRGDSASKQQAINLTVTHFGIDLGHKGKFNYPTYDPTLDSDGQINNGILIGDGAFRSVGFLASTIYHEMQHIRMGSVTGDEFQGETLSNMEVRAYDAELQNSNRFGLSGSELLDIRGRRSAHCMSISSATRGEFGISC</sequence>
<name>A4C4V9_9GAMM</name>
<keyword evidence="2" id="KW-1185">Reference proteome</keyword>
<dbReference type="InterPro" id="IPR022385">
    <property type="entry name" value="Rhs_assc_core"/>
</dbReference>
<dbReference type="NCBIfam" id="TIGR03696">
    <property type="entry name" value="Rhs_assc_core"/>
    <property type="match status" value="1"/>
</dbReference>
<accession>A4C4V9</accession>
<dbReference type="HOGENOM" id="CLU_516646_0_0_6"/>
<evidence type="ECO:0000313" key="2">
    <source>
        <dbReference type="Proteomes" id="UP000006201"/>
    </source>
</evidence>
<gene>
    <name evidence="1" type="ORF">PTD2_03441</name>
</gene>
<proteinExistence type="predicted"/>
<dbReference type="STRING" id="87626.PTD2_03441"/>